<reference evidence="2" key="1">
    <citation type="submission" date="2017-05" db="UniProtKB">
        <authorList>
            <consortium name="EnsemblMetazoa"/>
        </authorList>
    </citation>
    <scope>IDENTIFICATION</scope>
</reference>
<organism evidence="2">
    <name type="scientific">Amphimedon queenslandica</name>
    <name type="common">Sponge</name>
    <dbReference type="NCBI Taxonomy" id="400682"/>
    <lineage>
        <taxon>Eukaryota</taxon>
        <taxon>Metazoa</taxon>
        <taxon>Porifera</taxon>
        <taxon>Demospongiae</taxon>
        <taxon>Heteroscleromorpha</taxon>
        <taxon>Haplosclerida</taxon>
        <taxon>Niphatidae</taxon>
        <taxon>Amphimedon</taxon>
    </lineage>
</organism>
<protein>
    <submittedName>
        <fullName evidence="2">Uncharacterized protein</fullName>
    </submittedName>
</protein>
<keyword evidence="1" id="KW-0175">Coiled coil</keyword>
<dbReference type="OrthoDB" id="7451790at2759"/>
<dbReference type="InParanoid" id="A0A1X7SQZ7"/>
<dbReference type="EnsemblMetazoa" id="Aqu2.1.04464_001">
    <property type="protein sequence ID" value="Aqu2.1.04464_001"/>
    <property type="gene ID" value="Aqu2.1.04464"/>
</dbReference>
<accession>A0A1X7SQZ7</accession>
<name>A0A1X7SQZ7_AMPQE</name>
<evidence type="ECO:0000313" key="2">
    <source>
        <dbReference type="EnsemblMetazoa" id="Aqu2.1.04464_001"/>
    </source>
</evidence>
<feature type="coiled-coil region" evidence="1">
    <location>
        <begin position="29"/>
        <end position="199"/>
    </location>
</feature>
<evidence type="ECO:0000256" key="1">
    <source>
        <dbReference type="SAM" id="Coils"/>
    </source>
</evidence>
<dbReference type="AlphaFoldDB" id="A0A1X7SQZ7"/>
<proteinExistence type="predicted"/>
<sequence>MQEYPGIYCLWVYIGEDWQKKFEVSVTKRNQLESALINEKEKASQLSIEIKRLKTLQEDEMADAKRLQRRCEDQSKRLFDYEEQVERLERARSQLFTDTSESLREAETRAAASEREVSLQQQAIKKLELQLQQLQDLLATREREHQKDLERLQPLESHSIQELIQRELERERMRSETIALQLKEKLQTQQKAYRDLEEEFRAGLRIEAARYQQ</sequence>
<dbReference type="STRING" id="400682.A0A1X7SQZ7"/>